<feature type="compositionally biased region" description="Polar residues" evidence="1">
    <location>
        <begin position="37"/>
        <end position="54"/>
    </location>
</feature>
<organism evidence="2 3">
    <name type="scientific">Myxococcus stipitatus (strain DSM 14675 / JCM 12634 / Mx s8)</name>
    <dbReference type="NCBI Taxonomy" id="1278073"/>
    <lineage>
        <taxon>Bacteria</taxon>
        <taxon>Pseudomonadati</taxon>
        <taxon>Myxococcota</taxon>
        <taxon>Myxococcia</taxon>
        <taxon>Myxococcales</taxon>
        <taxon>Cystobacterineae</taxon>
        <taxon>Myxococcaceae</taxon>
        <taxon>Myxococcus</taxon>
    </lineage>
</organism>
<sequence length="94" mass="9867">MKPAPSFTRPTGHPGSSSFTPAKPPADLPRPAATKFPKNTSNTRGQGNSPQRSTLGDAIKTVLKKAKEVAQAADNKPPVRDPGAIIKDLLGKLK</sequence>
<name>L7UAI6_MYXSD</name>
<reference evidence="2 3" key="1">
    <citation type="journal article" date="2013" name="Genome Announc.">
        <title>Complete genome sequence of Myxococcus stipitatus strain DSM 14675, a fruiting myxobacterium.</title>
        <authorList>
            <person name="Huntley S."/>
            <person name="Kneip S."/>
            <person name="Treuner-Lange A."/>
            <person name="Sogaard-Andersen L."/>
        </authorList>
    </citation>
    <scope>NUCLEOTIDE SEQUENCE [LARGE SCALE GENOMIC DNA]</scope>
    <source>
        <strain evidence="3">DSM 14675 / JCM 12634 / Mx s8</strain>
    </source>
</reference>
<dbReference type="EMBL" id="CP004025">
    <property type="protein sequence ID" value="AGC43439.1"/>
    <property type="molecule type" value="Genomic_DNA"/>
</dbReference>
<evidence type="ECO:0000313" key="2">
    <source>
        <dbReference type="EMBL" id="AGC43439.1"/>
    </source>
</evidence>
<dbReference type="KEGG" id="msd:MYSTI_02110"/>
<accession>L7UAI6</accession>
<dbReference type="HOGENOM" id="CLU_2383133_0_0_7"/>
<keyword evidence="3" id="KW-1185">Reference proteome</keyword>
<dbReference type="AlphaFoldDB" id="L7UAI6"/>
<protein>
    <submittedName>
        <fullName evidence="2">Uncharacterized protein</fullName>
    </submittedName>
</protein>
<proteinExistence type="predicted"/>
<dbReference type="Proteomes" id="UP000011131">
    <property type="component" value="Chromosome"/>
</dbReference>
<dbReference type="PATRIC" id="fig|1278073.3.peg.2149"/>
<evidence type="ECO:0000313" key="3">
    <source>
        <dbReference type="Proteomes" id="UP000011131"/>
    </source>
</evidence>
<feature type="region of interest" description="Disordered" evidence="1">
    <location>
        <begin position="1"/>
        <end position="57"/>
    </location>
</feature>
<gene>
    <name evidence="2" type="ordered locus">MYSTI_02110</name>
</gene>
<evidence type="ECO:0000256" key="1">
    <source>
        <dbReference type="SAM" id="MobiDB-lite"/>
    </source>
</evidence>